<dbReference type="Proteomes" id="UP001305779">
    <property type="component" value="Unassembled WGS sequence"/>
</dbReference>
<gene>
    <name evidence="3" type="ORF">PRZ48_014264</name>
</gene>
<reference evidence="3 4" key="1">
    <citation type="journal article" date="2023" name="G3 (Bethesda)">
        <title>A chromosome-level genome assembly of Zasmidium syzygii isolated from banana leaves.</title>
        <authorList>
            <person name="van Westerhoven A.C."/>
            <person name="Mehrabi R."/>
            <person name="Talebi R."/>
            <person name="Steentjes M.B.F."/>
            <person name="Corcolon B."/>
            <person name="Chong P.A."/>
            <person name="Kema G.H.J."/>
            <person name="Seidl M.F."/>
        </authorList>
    </citation>
    <scope>NUCLEOTIDE SEQUENCE [LARGE SCALE GENOMIC DNA]</scope>
    <source>
        <strain evidence="3 4">P124</strain>
    </source>
</reference>
<sequence>MHQRQRQLSAELCGFICHQVTIVYTVEVDETGIEGAQKSAVMRQLNYLPSDEMRLLRVDNRQFEEVPSHGPFPRYAILSHTWLQPSTEEVTYQDLSQERQDHAAAKAGWDKVQKTFERASRDGIPFVWIDTCCINKLDPTELTEAINSMYAWYSASSVCYAYLSDVDVPRDQAADLVSQLISQLGKSQWFTRGWTLQELVAPGMVEFYDRRWRPVTTRAVAAPEISAITRIPLDLLGSPEAISQYSIANRMSWAAGRQTTRVEDRAYSLLGIFNIVMPLHYGEGAEHAFTRLQQEIIKQDADQSILAWEWPSSRLEDVLAHAHQRQAPFLAPSPDCFGTRSHVTPARRRQNVTYSISNLGLEMDAYLMLYKKKPVENKEPDAVFGSMLRHRPKTGRARPLWEHDSGFIGAIINCSSLHDTSMVYMLPVNWIADDVYRLRTPMDCLEMDWFDLQRQMEPLNPNRQWQKITILRSPRSYGHLLPEGLEHYDACAKVRVSMARCPELEMQPWAFWPEQSWNRNTLVFLSPWTAPKGAITFRCIERHGDGKAKAFVTVAFDPTLGTITNVYTTPEAPPFETSRSMDPVSNVTEMIAHLDRTASTDDDDDVRFCVSAEQVETPCDEFMLVKVMPESRHLRAAVASTTEP</sequence>
<feature type="domain" description="Heterokaryon incompatibility" evidence="1">
    <location>
        <begin position="75"/>
        <end position="168"/>
    </location>
</feature>
<feature type="domain" description="DUF8212" evidence="2">
    <location>
        <begin position="287"/>
        <end position="322"/>
    </location>
</feature>
<dbReference type="PANTHER" id="PTHR10622:SF10">
    <property type="entry name" value="HET DOMAIN-CONTAINING PROTEIN"/>
    <property type="match status" value="1"/>
</dbReference>
<organism evidence="3 4">
    <name type="scientific">Zasmidium cellare</name>
    <name type="common">Wine cellar mold</name>
    <name type="synonym">Racodium cellare</name>
    <dbReference type="NCBI Taxonomy" id="395010"/>
    <lineage>
        <taxon>Eukaryota</taxon>
        <taxon>Fungi</taxon>
        <taxon>Dikarya</taxon>
        <taxon>Ascomycota</taxon>
        <taxon>Pezizomycotina</taxon>
        <taxon>Dothideomycetes</taxon>
        <taxon>Dothideomycetidae</taxon>
        <taxon>Mycosphaerellales</taxon>
        <taxon>Mycosphaerellaceae</taxon>
        <taxon>Zasmidium</taxon>
    </lineage>
</organism>
<dbReference type="PANTHER" id="PTHR10622">
    <property type="entry name" value="HET DOMAIN-CONTAINING PROTEIN"/>
    <property type="match status" value="1"/>
</dbReference>
<name>A0ABR0E171_ZASCE</name>
<evidence type="ECO:0000313" key="3">
    <source>
        <dbReference type="EMBL" id="KAK4494908.1"/>
    </source>
</evidence>
<protein>
    <recommendedName>
        <fullName evidence="5">Heterokaryon incompatibility domain-containing protein</fullName>
    </recommendedName>
</protein>
<evidence type="ECO:0000259" key="1">
    <source>
        <dbReference type="Pfam" id="PF06985"/>
    </source>
</evidence>
<dbReference type="Pfam" id="PF06985">
    <property type="entry name" value="HET"/>
    <property type="match status" value="1"/>
</dbReference>
<evidence type="ECO:0000313" key="4">
    <source>
        <dbReference type="Proteomes" id="UP001305779"/>
    </source>
</evidence>
<comment type="caution">
    <text evidence="3">The sequence shown here is derived from an EMBL/GenBank/DDBJ whole genome shotgun (WGS) entry which is preliminary data.</text>
</comment>
<keyword evidence="4" id="KW-1185">Reference proteome</keyword>
<accession>A0ABR0E171</accession>
<proteinExistence type="predicted"/>
<evidence type="ECO:0000259" key="2">
    <source>
        <dbReference type="Pfam" id="PF26640"/>
    </source>
</evidence>
<dbReference type="Pfam" id="PF26640">
    <property type="entry name" value="DUF8212"/>
    <property type="match status" value="1"/>
</dbReference>
<dbReference type="InterPro" id="IPR010730">
    <property type="entry name" value="HET"/>
</dbReference>
<dbReference type="EMBL" id="JAXOVC010000013">
    <property type="protein sequence ID" value="KAK4494908.1"/>
    <property type="molecule type" value="Genomic_DNA"/>
</dbReference>
<dbReference type="InterPro" id="IPR058525">
    <property type="entry name" value="DUF8212"/>
</dbReference>
<evidence type="ECO:0008006" key="5">
    <source>
        <dbReference type="Google" id="ProtNLM"/>
    </source>
</evidence>